<comment type="caution">
    <text evidence="1">The sequence shown here is derived from an EMBL/GenBank/DDBJ whole genome shotgun (WGS) entry which is preliminary data.</text>
</comment>
<name>A0ABR6E3G6_9HYPH</name>
<keyword evidence="2" id="KW-1185">Reference proteome</keyword>
<gene>
    <name evidence="1" type="ORF">GGR10_000946</name>
</gene>
<evidence type="ECO:0000313" key="1">
    <source>
        <dbReference type="EMBL" id="MBA9083097.1"/>
    </source>
</evidence>
<dbReference type="Proteomes" id="UP000548119">
    <property type="component" value="Unassembled WGS sequence"/>
</dbReference>
<evidence type="ECO:0000313" key="2">
    <source>
        <dbReference type="Proteomes" id="UP000548119"/>
    </source>
</evidence>
<dbReference type="EMBL" id="JACJIR010000003">
    <property type="protein sequence ID" value="MBA9083097.1"/>
    <property type="molecule type" value="Genomic_DNA"/>
</dbReference>
<proteinExistence type="predicted"/>
<accession>A0ABR6E3G6</accession>
<organism evidence="1 2">
    <name type="scientific">Bartonella chomelii</name>
    <dbReference type="NCBI Taxonomy" id="236402"/>
    <lineage>
        <taxon>Bacteria</taxon>
        <taxon>Pseudomonadati</taxon>
        <taxon>Pseudomonadota</taxon>
        <taxon>Alphaproteobacteria</taxon>
        <taxon>Hyphomicrobiales</taxon>
        <taxon>Bartonellaceae</taxon>
        <taxon>Bartonella</taxon>
    </lineage>
</organism>
<protein>
    <submittedName>
        <fullName evidence="1">Uncharacterized protein</fullName>
    </submittedName>
</protein>
<reference evidence="1 2" key="1">
    <citation type="submission" date="2020-08" db="EMBL/GenBank/DDBJ databases">
        <title>Genomic Encyclopedia of Type Strains, Phase IV (KMG-IV): sequencing the most valuable type-strain genomes for metagenomic binning, comparative biology and taxonomic classification.</title>
        <authorList>
            <person name="Goeker M."/>
        </authorList>
    </citation>
    <scope>NUCLEOTIDE SEQUENCE [LARGE SCALE GENOMIC DNA]</scope>
    <source>
        <strain evidence="1 2">DSM 21431</strain>
    </source>
</reference>
<sequence>MPEQNSEEFSYNIKRCKLFFHGMNLVNIHMNLNNALWLPAFGCNLFAFNVIDQLCE</sequence>